<evidence type="ECO:0000313" key="4">
    <source>
        <dbReference type="Proteomes" id="UP001216907"/>
    </source>
</evidence>
<comment type="caution">
    <text evidence="3">The sequence shown here is derived from an EMBL/GenBank/DDBJ whole genome shotgun (WGS) entry which is preliminary data.</text>
</comment>
<evidence type="ECO:0000259" key="1">
    <source>
        <dbReference type="Pfam" id="PF01609"/>
    </source>
</evidence>
<dbReference type="PANTHER" id="PTHR30007">
    <property type="entry name" value="PHP DOMAIN PROTEIN"/>
    <property type="match status" value="1"/>
</dbReference>
<organism evidence="3 4">
    <name type="scientific">Paludisphaera mucosa</name>
    <dbReference type="NCBI Taxonomy" id="3030827"/>
    <lineage>
        <taxon>Bacteria</taxon>
        <taxon>Pseudomonadati</taxon>
        <taxon>Planctomycetota</taxon>
        <taxon>Planctomycetia</taxon>
        <taxon>Isosphaerales</taxon>
        <taxon>Isosphaeraceae</taxon>
        <taxon>Paludisphaera</taxon>
    </lineage>
</organism>
<dbReference type="EMBL" id="JARRAG010000005">
    <property type="protein sequence ID" value="MDG3008343.1"/>
    <property type="molecule type" value="Genomic_DNA"/>
</dbReference>
<dbReference type="Proteomes" id="UP001216907">
    <property type="component" value="Unassembled WGS sequence"/>
</dbReference>
<dbReference type="PANTHER" id="PTHR30007:SF0">
    <property type="entry name" value="TRANSPOSASE"/>
    <property type="match status" value="1"/>
</dbReference>
<name>A0ABT6FL91_9BACT</name>
<sequence length="283" mass="32056">MRKPYPSDLTDEQWAILEPMITINTDGRPRIIDMREVVDAILYLNRSGCQWDMLPHDLPAKSTVYDHFARWRDDGTWKRVQEALRRRVREAAGRDPAPKVGCIDSQTVKGAEVGGTRGYDGGKKPSGRKRHIVVDSLGLLLAVLVSAANLDDGTWAPRVLARLTAGQCTRLEAVRGDAKYRNHALDRWLADGRRIGAYVVEVVERPPGSVGFVHVAKRWVVERTFAWIGRSRRNSRDYERLEISSEAMIMLGSIHRMLRTLEPDLYDPPAPFKYRENQGLVTG</sequence>
<dbReference type="NCBIfam" id="NF033580">
    <property type="entry name" value="transpos_IS5_3"/>
    <property type="match status" value="1"/>
</dbReference>
<gene>
    <name evidence="3" type="ORF">PZE19_31630</name>
</gene>
<feature type="domain" description="Insertion element IS402-like" evidence="2">
    <location>
        <begin position="9"/>
        <end position="80"/>
    </location>
</feature>
<protein>
    <submittedName>
        <fullName evidence="3">IS5 family transposase</fullName>
    </submittedName>
</protein>
<evidence type="ECO:0000313" key="3">
    <source>
        <dbReference type="EMBL" id="MDG3008343.1"/>
    </source>
</evidence>
<dbReference type="Pfam" id="PF13340">
    <property type="entry name" value="DUF4096"/>
    <property type="match status" value="1"/>
</dbReference>
<keyword evidence="4" id="KW-1185">Reference proteome</keyword>
<dbReference type="InterPro" id="IPR025161">
    <property type="entry name" value="IS402-like_dom"/>
</dbReference>
<evidence type="ECO:0000259" key="2">
    <source>
        <dbReference type="Pfam" id="PF13340"/>
    </source>
</evidence>
<reference evidence="3 4" key="1">
    <citation type="submission" date="2023-03" db="EMBL/GenBank/DDBJ databases">
        <title>Paludisphaera mucosa sp. nov. a novel planctomycete from northern fen.</title>
        <authorList>
            <person name="Ivanova A."/>
        </authorList>
    </citation>
    <scope>NUCLEOTIDE SEQUENCE [LARGE SCALE GENOMIC DNA]</scope>
    <source>
        <strain evidence="3 4">Pla2</strain>
    </source>
</reference>
<feature type="domain" description="Transposase IS4-like" evidence="1">
    <location>
        <begin position="97"/>
        <end position="251"/>
    </location>
</feature>
<dbReference type="InterPro" id="IPR002559">
    <property type="entry name" value="Transposase_11"/>
</dbReference>
<dbReference type="RefSeq" id="WP_277864668.1">
    <property type="nucleotide sequence ID" value="NZ_JARRAG010000005.1"/>
</dbReference>
<dbReference type="Pfam" id="PF01609">
    <property type="entry name" value="DDE_Tnp_1"/>
    <property type="match status" value="1"/>
</dbReference>
<proteinExistence type="predicted"/>
<accession>A0ABT6FL91</accession>